<name>A0A370QG67_9FLAO</name>
<evidence type="ECO:0000313" key="4">
    <source>
        <dbReference type="EMBL" id="RDK87353.1"/>
    </source>
</evidence>
<evidence type="ECO:0000259" key="3">
    <source>
        <dbReference type="Pfam" id="PF18962"/>
    </source>
</evidence>
<proteinExistence type="predicted"/>
<feature type="domain" description="Secretion system C-terminal sorting" evidence="3">
    <location>
        <begin position="237"/>
        <end position="300"/>
    </location>
</feature>
<evidence type="ECO:0000313" key="5">
    <source>
        <dbReference type="Proteomes" id="UP000255317"/>
    </source>
</evidence>
<keyword evidence="5" id="KW-1185">Reference proteome</keyword>
<organism evidence="4 5">
    <name type="scientific">Marinirhabdus gelatinilytica</name>
    <dbReference type="NCBI Taxonomy" id="1703343"/>
    <lineage>
        <taxon>Bacteria</taxon>
        <taxon>Pseudomonadati</taxon>
        <taxon>Bacteroidota</taxon>
        <taxon>Flavobacteriia</taxon>
        <taxon>Flavobacteriales</taxon>
        <taxon>Flavobacteriaceae</taxon>
    </lineage>
</organism>
<dbReference type="RefSeq" id="WP_115123534.1">
    <property type="nucleotide sequence ID" value="NZ_QRAO01000002.1"/>
</dbReference>
<dbReference type="Pfam" id="PF18962">
    <property type="entry name" value="Por_Secre_tail"/>
    <property type="match status" value="1"/>
</dbReference>
<gene>
    <name evidence="4" type="ORF">C8D94_102540</name>
</gene>
<dbReference type="AlphaFoldDB" id="A0A370QG67"/>
<reference evidence="4 5" key="1">
    <citation type="submission" date="2018-07" db="EMBL/GenBank/DDBJ databases">
        <title>Genomic Encyclopedia of Type Strains, Phase IV (KMG-IV): sequencing the most valuable type-strain genomes for metagenomic binning, comparative biology and taxonomic classification.</title>
        <authorList>
            <person name="Goeker M."/>
        </authorList>
    </citation>
    <scope>NUCLEOTIDE SEQUENCE [LARGE SCALE GENOMIC DNA]</scope>
    <source>
        <strain evidence="4 5">DSM 101478</strain>
    </source>
</reference>
<dbReference type="InterPro" id="IPR026444">
    <property type="entry name" value="Secre_tail"/>
</dbReference>
<feature type="signal peptide" evidence="2">
    <location>
        <begin position="1"/>
        <end position="19"/>
    </location>
</feature>
<evidence type="ECO:0000256" key="2">
    <source>
        <dbReference type="SAM" id="SignalP"/>
    </source>
</evidence>
<feature type="chain" id="PRO_5016976904" evidence="2">
    <location>
        <begin position="20"/>
        <end position="301"/>
    </location>
</feature>
<accession>A0A370QG67</accession>
<dbReference type="EMBL" id="QRAO01000002">
    <property type="protein sequence ID" value="RDK87353.1"/>
    <property type="molecule type" value="Genomic_DNA"/>
</dbReference>
<dbReference type="Proteomes" id="UP000255317">
    <property type="component" value="Unassembled WGS sequence"/>
</dbReference>
<comment type="caution">
    <text evidence="4">The sequence shown here is derived from an EMBL/GenBank/DDBJ whole genome shotgun (WGS) entry which is preliminary data.</text>
</comment>
<dbReference type="OrthoDB" id="951108at2"/>
<dbReference type="NCBIfam" id="TIGR04183">
    <property type="entry name" value="Por_Secre_tail"/>
    <property type="match status" value="1"/>
</dbReference>
<evidence type="ECO:0000256" key="1">
    <source>
        <dbReference type="ARBA" id="ARBA00022729"/>
    </source>
</evidence>
<protein>
    <submittedName>
        <fullName evidence="4">Putative secreted protein (Por secretion system target)</fullName>
    </submittedName>
</protein>
<keyword evidence="1 2" id="KW-0732">Signal</keyword>
<sequence length="301" mass="31945">MKTKLHTLFLLLLCSIGFAGNTTTIYTDCDSESTDNVTVQATMEDHINRTPALNKVAEGDDCEPECPDDFTVQADMNDQYTIPDYVAEGIVTLTGDCANAVISQTPAPGTVVGLGEIEIEVTATINGDEEDCDFDITVVSGGGDCMINCPTELTVQADANGEYSLPSFFGEGIVTISGDCFAATITQTPPPGTIVTLGQTLITVEVSAGGTTDDCDFTLTVTDVLGVNDETKANIHLYPNPASDVVKISTEIVSATIYDLQGQKLFSTNEATISVASLRTGVYLIRIETETGYTTKQMVIK</sequence>